<gene>
    <name evidence="5" type="ORF">J2Z18_003916</name>
</gene>
<evidence type="ECO:0000313" key="5">
    <source>
        <dbReference type="EMBL" id="MBP1894810.1"/>
    </source>
</evidence>
<evidence type="ECO:0000256" key="1">
    <source>
        <dbReference type="ARBA" id="ARBA00034221"/>
    </source>
</evidence>
<accession>A0ABS4FEY8</accession>
<evidence type="ECO:0000313" key="6">
    <source>
        <dbReference type="Proteomes" id="UP000706926"/>
    </source>
</evidence>
<name>A0ABS4FEY8_9BACL</name>
<evidence type="ECO:0000259" key="4">
    <source>
        <dbReference type="Pfam" id="PF12706"/>
    </source>
</evidence>
<reference evidence="5 6" key="1">
    <citation type="submission" date="2021-03" db="EMBL/GenBank/DDBJ databases">
        <title>Genomic Encyclopedia of Type Strains, Phase IV (KMG-IV): sequencing the most valuable type-strain genomes for metagenomic binning, comparative biology and taxonomic classification.</title>
        <authorList>
            <person name="Goeker M."/>
        </authorList>
    </citation>
    <scope>NUCLEOTIDE SEQUENCE [LARGE SCALE GENOMIC DNA]</scope>
    <source>
        <strain evidence="5 6">DSM 15596</strain>
    </source>
</reference>
<dbReference type="GeneID" id="95405845"/>
<dbReference type="InterPro" id="IPR001279">
    <property type="entry name" value="Metallo-B-lactamas"/>
</dbReference>
<dbReference type="PANTHER" id="PTHR42663:SF6">
    <property type="entry name" value="HYDROLASE C777.06C-RELATED"/>
    <property type="match status" value="1"/>
</dbReference>
<dbReference type="RefSeq" id="WP_210095179.1">
    <property type="nucleotide sequence ID" value="NZ_CP139098.1"/>
</dbReference>
<dbReference type="Pfam" id="PF12706">
    <property type="entry name" value="Lactamase_B_2"/>
    <property type="match status" value="1"/>
</dbReference>
<organism evidence="5 6">
    <name type="scientific">Paenibacillus lactis</name>
    <dbReference type="NCBI Taxonomy" id="228574"/>
    <lineage>
        <taxon>Bacteria</taxon>
        <taxon>Bacillati</taxon>
        <taxon>Bacillota</taxon>
        <taxon>Bacilli</taxon>
        <taxon>Bacillales</taxon>
        <taxon>Paenibacillaceae</taxon>
        <taxon>Paenibacillus</taxon>
    </lineage>
</organism>
<feature type="domain" description="Metallo-beta-lactamase" evidence="4">
    <location>
        <begin position="46"/>
        <end position="241"/>
    </location>
</feature>
<keyword evidence="6" id="KW-1185">Reference proteome</keyword>
<comment type="caution">
    <text evidence="5">The sequence shown here is derived from an EMBL/GenBank/DDBJ whole genome shotgun (WGS) entry which is preliminary data.</text>
</comment>
<dbReference type="Gene3D" id="3.60.15.10">
    <property type="entry name" value="Ribonuclease Z/Hydroxyacylglutathione hydrolase-like"/>
    <property type="match status" value="1"/>
</dbReference>
<evidence type="ECO:0000256" key="2">
    <source>
        <dbReference type="ARBA" id="ARBA00034301"/>
    </source>
</evidence>
<dbReference type="InterPro" id="IPR036866">
    <property type="entry name" value="RibonucZ/Hydroxyglut_hydro"/>
</dbReference>
<evidence type="ECO:0000256" key="3">
    <source>
        <dbReference type="ARBA" id="ARBA00048505"/>
    </source>
</evidence>
<dbReference type="PANTHER" id="PTHR42663">
    <property type="entry name" value="HYDROLASE C777.06C-RELATED-RELATED"/>
    <property type="match status" value="1"/>
</dbReference>
<comment type="function">
    <text evidence="2">Counteracts the endogenous Pycsar antiviral defense system. Phosphodiesterase that enables metal-dependent hydrolysis of host cyclic nucleotide Pycsar defense signals such as cCMP and cUMP.</text>
</comment>
<comment type="catalytic activity">
    <reaction evidence="3">
        <text>3',5'-cyclic UMP + H2O = UMP + H(+)</text>
        <dbReference type="Rhea" id="RHEA:70575"/>
        <dbReference type="ChEBI" id="CHEBI:15377"/>
        <dbReference type="ChEBI" id="CHEBI:15378"/>
        <dbReference type="ChEBI" id="CHEBI:57865"/>
        <dbReference type="ChEBI" id="CHEBI:184387"/>
    </reaction>
    <physiologicalReaction direction="left-to-right" evidence="3">
        <dbReference type="Rhea" id="RHEA:70576"/>
    </physiologicalReaction>
</comment>
<proteinExistence type="predicted"/>
<protein>
    <submittedName>
        <fullName evidence="5">Phosphoribosyl 1,2-cyclic phosphodiesterase</fullName>
    </submittedName>
</protein>
<dbReference type="EMBL" id="JAGGKI010000010">
    <property type="protein sequence ID" value="MBP1894810.1"/>
    <property type="molecule type" value="Genomic_DNA"/>
</dbReference>
<dbReference type="Proteomes" id="UP000706926">
    <property type="component" value="Unassembled WGS sequence"/>
</dbReference>
<comment type="catalytic activity">
    <reaction evidence="1">
        <text>3',5'-cyclic CMP + H2O = CMP + H(+)</text>
        <dbReference type="Rhea" id="RHEA:72675"/>
        <dbReference type="ChEBI" id="CHEBI:15377"/>
        <dbReference type="ChEBI" id="CHEBI:15378"/>
        <dbReference type="ChEBI" id="CHEBI:58003"/>
        <dbReference type="ChEBI" id="CHEBI:60377"/>
    </reaction>
    <physiologicalReaction direction="left-to-right" evidence="1">
        <dbReference type="Rhea" id="RHEA:72676"/>
    </physiologicalReaction>
</comment>
<sequence length="276" mass="30551">MKLTFLGTGAVEGIPSPFCDCLTCEHARENGGHNNRRRQSVLINDNLLIDFGPDIFASCAGLGIALRDLDCLLITHSHLDHFDPVNLMLRGKAFRLATELPELTMLAGPSVWTKWEDTGGNDQGAGILRRIIHPGQTVRLKEYSVTAIAACHHLRIGDAMNYLIDDGKASLLYASDSGYYEEDVWESLQGRRFDAVVLEGTIWNRPPGKEHLNRSDFGRMVERLKRIGAITDQTQLIATHFSHQSVGPHHELAEEVGQFGAQCAFDGLTVHILPES</sequence>
<dbReference type="SUPFAM" id="SSF56281">
    <property type="entry name" value="Metallo-hydrolase/oxidoreductase"/>
    <property type="match status" value="1"/>
</dbReference>